<reference evidence="1" key="1">
    <citation type="journal article" date="2021" name="PeerJ">
        <title>Extensive microbial diversity within the chicken gut microbiome revealed by metagenomics and culture.</title>
        <authorList>
            <person name="Gilroy R."/>
            <person name="Ravi A."/>
            <person name="Getino M."/>
            <person name="Pursley I."/>
            <person name="Horton D.L."/>
            <person name="Alikhan N.F."/>
            <person name="Baker D."/>
            <person name="Gharbi K."/>
            <person name="Hall N."/>
            <person name="Watson M."/>
            <person name="Adriaenssens E.M."/>
            <person name="Foster-Nyarko E."/>
            <person name="Jarju S."/>
            <person name="Secka A."/>
            <person name="Antonio M."/>
            <person name="Oren A."/>
            <person name="Chaudhuri R.R."/>
            <person name="La Ragione R."/>
            <person name="Hildebrand F."/>
            <person name="Pallen M.J."/>
        </authorList>
    </citation>
    <scope>NUCLEOTIDE SEQUENCE</scope>
    <source>
        <strain evidence="1">CHK130-7132</strain>
    </source>
</reference>
<protein>
    <submittedName>
        <fullName evidence="1">Uncharacterized protein</fullName>
    </submittedName>
</protein>
<accession>A0A9D2PWM4</accession>
<reference evidence="1" key="2">
    <citation type="submission" date="2021-04" db="EMBL/GenBank/DDBJ databases">
        <authorList>
            <person name="Gilroy R."/>
        </authorList>
    </citation>
    <scope>NUCLEOTIDE SEQUENCE</scope>
    <source>
        <strain evidence="1">CHK130-7132</strain>
    </source>
</reference>
<evidence type="ECO:0000313" key="2">
    <source>
        <dbReference type="Proteomes" id="UP000823854"/>
    </source>
</evidence>
<gene>
    <name evidence="1" type="ORF">H9932_00110</name>
</gene>
<proteinExistence type="predicted"/>
<name>A0A9D2PWM4_9MICO</name>
<evidence type="ECO:0000313" key="1">
    <source>
        <dbReference type="EMBL" id="HJC68071.1"/>
    </source>
</evidence>
<comment type="caution">
    <text evidence="1">The sequence shown here is derived from an EMBL/GenBank/DDBJ whole genome shotgun (WGS) entry which is preliminary data.</text>
</comment>
<dbReference type="AlphaFoldDB" id="A0A9D2PWM4"/>
<dbReference type="EMBL" id="DWWC01000003">
    <property type="protein sequence ID" value="HJC68071.1"/>
    <property type="molecule type" value="Genomic_DNA"/>
</dbReference>
<organism evidence="1 2">
    <name type="scientific">Candidatus Brachybacterium intestinipullorum</name>
    <dbReference type="NCBI Taxonomy" id="2838512"/>
    <lineage>
        <taxon>Bacteria</taxon>
        <taxon>Bacillati</taxon>
        <taxon>Actinomycetota</taxon>
        <taxon>Actinomycetes</taxon>
        <taxon>Micrococcales</taxon>
        <taxon>Dermabacteraceae</taxon>
        <taxon>Brachybacterium</taxon>
    </lineage>
</organism>
<dbReference type="Proteomes" id="UP000823854">
    <property type="component" value="Unassembled WGS sequence"/>
</dbReference>
<sequence length="238" mass="25199">MIAFDPATASFRGPSASLDHLISALSTDDELSAVLAAHASGIAADPTMDGIRGALTAPLFRVGITVSGPGAQQHHDLLVGANGVGVRRSPLKDGLAELTAYPIGTLPGGMTRLVRFLPGTAPTPEQGPIRVPQEQLVRLTDPDAATRVAAWSGLDPLIGDVLGPAADDSWQIVEARSSWTSLDEEPGEDLVVQIRRAEHHLLIEEENGSASLRPVTSLRAWEEFIRVLPEHDEVGAPR</sequence>